<evidence type="ECO:0000256" key="2">
    <source>
        <dbReference type="ARBA" id="ARBA00022679"/>
    </source>
</evidence>
<dbReference type="PANTHER" id="PTHR11061">
    <property type="entry name" value="RNA M5U METHYLTRANSFERASE"/>
    <property type="match status" value="1"/>
</dbReference>
<dbReference type="SUPFAM" id="SSF53335">
    <property type="entry name" value="S-adenosyl-L-methionine-dependent methyltransferases"/>
    <property type="match status" value="1"/>
</dbReference>
<dbReference type="InterPro" id="IPR012340">
    <property type="entry name" value="NA-bd_OB-fold"/>
</dbReference>
<feature type="binding site" evidence="4">
    <location>
        <position position="383"/>
    </location>
    <ligand>
        <name>S-adenosyl-L-methionine</name>
        <dbReference type="ChEBI" id="CHEBI:59789"/>
    </ligand>
</feature>
<dbReference type="Proteomes" id="UP000218418">
    <property type="component" value="Chromosome"/>
</dbReference>
<keyword evidence="2 4" id="KW-0808">Transferase</keyword>
<accession>A0A1Z4M103</accession>
<protein>
    <submittedName>
        <fullName evidence="7">RNA methyltransferase</fullName>
    </submittedName>
</protein>
<dbReference type="OrthoDB" id="9804590at2"/>
<organism evidence="7 8">
    <name type="scientific">Calothrix parasitica NIES-267</name>
    <dbReference type="NCBI Taxonomy" id="1973488"/>
    <lineage>
        <taxon>Bacteria</taxon>
        <taxon>Bacillati</taxon>
        <taxon>Cyanobacteriota</taxon>
        <taxon>Cyanophyceae</taxon>
        <taxon>Nostocales</taxon>
        <taxon>Calotrichaceae</taxon>
        <taxon>Calothrix</taxon>
    </lineage>
</organism>
<feature type="binding site" evidence="4">
    <location>
        <position position="288"/>
    </location>
    <ligand>
        <name>S-adenosyl-L-methionine</name>
        <dbReference type="ChEBI" id="CHEBI:59789"/>
    </ligand>
</feature>
<dbReference type="InterPro" id="IPR002792">
    <property type="entry name" value="TRAM_dom"/>
</dbReference>
<gene>
    <name evidence="7" type="ORF">NIES267_66910</name>
</gene>
<dbReference type="EMBL" id="AP018227">
    <property type="protein sequence ID" value="BAY87173.1"/>
    <property type="molecule type" value="Genomic_DNA"/>
</dbReference>
<dbReference type="Gene3D" id="2.40.50.140">
    <property type="entry name" value="Nucleic acid-binding proteins"/>
    <property type="match status" value="1"/>
</dbReference>
<sequence>MTRPRWKQGDLVEIEITDLSDTGDGVGRKAELVVFVPDTVPGDRVVIRLINVKPKYAKGKVKELLQPSSHRIKPACIVADKCGGCQWQHINYEYQLEAKRKAVIQALERIGGFTQPKVDALITGASSLDYRNKATYPVGISTSGGVKVGYYQKSSHQIVNLNQCPVQDSRLNPILKEVKQDIQSLGWEVYEEGSHRGIIRHLGLRIGRRSGEILLTLIVKDWNVPRIREKAQDWLEQHPSLVGVMLNRNNHRTNKIFGNETRLILGKSYLEEEFASLKFQIRPETFFQVNTEIAESLLYEIQSELNLQGNEILVDAYCGIGTLTLPLAKQVNLAIGLEVQKSAVAAAKNNAQYNHINNVTFYSGKVEELLSRISKKPDIVILDPPRKGCEKTVIETLRKAKPARIVYVSCKPTTQARDLKLICQDGLYTLSRVQPADFFPQTAHVEVAAFLVLSDLVKGT</sequence>
<dbReference type="CDD" id="cd02440">
    <property type="entry name" value="AdoMet_MTases"/>
    <property type="match status" value="1"/>
</dbReference>
<dbReference type="NCBIfam" id="TIGR00479">
    <property type="entry name" value="rumA"/>
    <property type="match status" value="1"/>
</dbReference>
<evidence type="ECO:0000256" key="3">
    <source>
        <dbReference type="ARBA" id="ARBA00022691"/>
    </source>
</evidence>
<proteinExistence type="inferred from homology"/>
<dbReference type="GO" id="GO:0070475">
    <property type="term" value="P:rRNA base methylation"/>
    <property type="evidence" value="ECO:0007669"/>
    <property type="project" value="TreeGrafter"/>
</dbReference>
<name>A0A1Z4M103_9CYAN</name>
<dbReference type="PANTHER" id="PTHR11061:SF30">
    <property type="entry name" value="TRNA (URACIL(54)-C(5))-METHYLTRANSFERASE"/>
    <property type="match status" value="1"/>
</dbReference>
<reference evidence="7 8" key="1">
    <citation type="submission" date="2017-06" db="EMBL/GenBank/DDBJ databases">
        <title>Genome sequencing of cyanobaciteial culture collection at National Institute for Environmental Studies (NIES).</title>
        <authorList>
            <person name="Hirose Y."/>
            <person name="Shimura Y."/>
            <person name="Fujisawa T."/>
            <person name="Nakamura Y."/>
            <person name="Kawachi M."/>
        </authorList>
    </citation>
    <scope>NUCLEOTIDE SEQUENCE [LARGE SCALE GENOMIC DNA]</scope>
    <source>
        <strain evidence="7 8">NIES-267</strain>
    </source>
</reference>
<keyword evidence="3 4" id="KW-0949">S-adenosyl-L-methionine</keyword>
<dbReference type="SUPFAM" id="SSF50249">
    <property type="entry name" value="Nucleic acid-binding proteins"/>
    <property type="match status" value="1"/>
</dbReference>
<feature type="active site" evidence="5">
    <location>
        <position position="410"/>
    </location>
</feature>
<dbReference type="AlphaFoldDB" id="A0A1Z4M103"/>
<keyword evidence="1 4" id="KW-0489">Methyltransferase</keyword>
<keyword evidence="8" id="KW-1185">Reference proteome</keyword>
<dbReference type="InterPro" id="IPR010280">
    <property type="entry name" value="U5_MeTrfase_fam"/>
</dbReference>
<feature type="binding site" evidence="4">
    <location>
        <position position="338"/>
    </location>
    <ligand>
        <name>S-adenosyl-L-methionine</name>
        <dbReference type="ChEBI" id="CHEBI:59789"/>
    </ligand>
</feature>
<dbReference type="PROSITE" id="PS50926">
    <property type="entry name" value="TRAM"/>
    <property type="match status" value="1"/>
</dbReference>
<dbReference type="FunFam" id="3.40.50.150:FF:000009">
    <property type="entry name" value="23S rRNA (Uracil(1939)-C(5))-methyltransferase RlmD"/>
    <property type="match status" value="1"/>
</dbReference>
<dbReference type="Pfam" id="PF05958">
    <property type="entry name" value="tRNA_U5-meth_tr"/>
    <property type="match status" value="1"/>
</dbReference>
<evidence type="ECO:0000313" key="7">
    <source>
        <dbReference type="EMBL" id="BAY87173.1"/>
    </source>
</evidence>
<dbReference type="PROSITE" id="PS01230">
    <property type="entry name" value="TRMA_1"/>
    <property type="match status" value="1"/>
</dbReference>
<evidence type="ECO:0000313" key="8">
    <source>
        <dbReference type="Proteomes" id="UP000218418"/>
    </source>
</evidence>
<feature type="active site" description="Nucleophile" evidence="4">
    <location>
        <position position="410"/>
    </location>
</feature>
<comment type="similarity">
    <text evidence="4">Belongs to the class I-like SAM-binding methyltransferase superfamily. RNA M5U methyltransferase family.</text>
</comment>
<dbReference type="FunFam" id="2.40.50.140:FF:000097">
    <property type="entry name" value="23S rRNA (uracil(1939)-C(5))-methyltransferase RlmD"/>
    <property type="match status" value="1"/>
</dbReference>
<evidence type="ECO:0000256" key="5">
    <source>
        <dbReference type="PROSITE-ProRule" id="PRU10015"/>
    </source>
</evidence>
<dbReference type="InterPro" id="IPR029063">
    <property type="entry name" value="SAM-dependent_MTases_sf"/>
</dbReference>
<dbReference type="InterPro" id="IPR030390">
    <property type="entry name" value="MeTrfase_TrmA_AS"/>
</dbReference>
<feature type="binding site" evidence="4">
    <location>
        <position position="317"/>
    </location>
    <ligand>
        <name>S-adenosyl-L-methionine</name>
        <dbReference type="ChEBI" id="CHEBI:59789"/>
    </ligand>
</feature>
<evidence type="ECO:0000256" key="1">
    <source>
        <dbReference type="ARBA" id="ARBA00022603"/>
    </source>
</evidence>
<dbReference type="GO" id="GO:0070041">
    <property type="term" value="F:rRNA (uridine-C5-)-methyltransferase activity"/>
    <property type="evidence" value="ECO:0007669"/>
    <property type="project" value="TreeGrafter"/>
</dbReference>
<dbReference type="PROSITE" id="PS51687">
    <property type="entry name" value="SAM_MT_RNA_M5U"/>
    <property type="match status" value="1"/>
</dbReference>
<feature type="domain" description="TRAM" evidence="6">
    <location>
        <begin position="5"/>
        <end position="63"/>
    </location>
</feature>
<dbReference type="FunFam" id="2.40.50.1070:FF:000003">
    <property type="entry name" value="23S rRNA (Uracil-5-)-methyltransferase RumA"/>
    <property type="match status" value="1"/>
</dbReference>
<dbReference type="Pfam" id="PF01938">
    <property type="entry name" value="TRAM"/>
    <property type="match status" value="1"/>
</dbReference>
<dbReference type="Gene3D" id="3.40.50.150">
    <property type="entry name" value="Vaccinia Virus protein VP39"/>
    <property type="match status" value="1"/>
</dbReference>
<evidence type="ECO:0000256" key="4">
    <source>
        <dbReference type="PROSITE-ProRule" id="PRU01024"/>
    </source>
</evidence>
<evidence type="ECO:0000259" key="6">
    <source>
        <dbReference type="PROSITE" id="PS50926"/>
    </source>
</evidence>
<dbReference type="Gene3D" id="2.40.50.1070">
    <property type="match status" value="1"/>
</dbReference>